<sequence length="273" mass="32347">MGRDSPEHRDHRDRSRHHRAKRYRSESEESPKRRRKRSYERDSRKRDSKDHHRPKERNERDHNYDPLQKEDKKETLDDYINFLNKQHEEEQNKRKGIKPGENPDEIVKEEPCFEPSGILAEETNKVNGVVLKFTEPLNAREPDRKWRFYCYKGDEELPTLHIHRQSVYLVGKDPRVCEILCENPSVSGQHAVIQFIESVKQADDVENSEVIDIESKPYLMDLESTNGTILNGEKIEAARYYELRSKDILNFGHSKRDYILMDGGKIGEEEEEM</sequence>
<evidence type="ECO:0000256" key="1">
    <source>
        <dbReference type="SAM" id="MobiDB-lite"/>
    </source>
</evidence>
<feature type="domain" description="FHA" evidence="2">
    <location>
        <begin position="168"/>
        <end position="235"/>
    </location>
</feature>
<dbReference type="AlphaFoldDB" id="A0AAD2D3U9"/>
<dbReference type="Gene3D" id="2.60.200.20">
    <property type="match status" value="1"/>
</dbReference>
<organism evidence="3 4">
    <name type="scientific">Euplotes crassus</name>
    <dbReference type="NCBI Taxonomy" id="5936"/>
    <lineage>
        <taxon>Eukaryota</taxon>
        <taxon>Sar</taxon>
        <taxon>Alveolata</taxon>
        <taxon>Ciliophora</taxon>
        <taxon>Intramacronucleata</taxon>
        <taxon>Spirotrichea</taxon>
        <taxon>Hypotrichia</taxon>
        <taxon>Euplotida</taxon>
        <taxon>Euplotidae</taxon>
        <taxon>Moneuplotes</taxon>
    </lineage>
</organism>
<feature type="compositionally biased region" description="Basic and acidic residues" evidence="1">
    <location>
        <begin position="39"/>
        <end position="50"/>
    </location>
</feature>
<dbReference type="InterPro" id="IPR000253">
    <property type="entry name" value="FHA_dom"/>
</dbReference>
<gene>
    <name evidence="3" type="ORF">ECRASSUSDP1_LOCUS19885</name>
</gene>
<evidence type="ECO:0000259" key="2">
    <source>
        <dbReference type="PROSITE" id="PS50006"/>
    </source>
</evidence>
<proteinExistence type="predicted"/>
<comment type="caution">
    <text evidence="3">The sequence shown here is derived from an EMBL/GenBank/DDBJ whole genome shotgun (WGS) entry which is preliminary data.</text>
</comment>
<protein>
    <recommendedName>
        <fullName evidence="2">FHA domain-containing protein</fullName>
    </recommendedName>
</protein>
<dbReference type="PROSITE" id="PS50006">
    <property type="entry name" value="FHA_DOMAIN"/>
    <property type="match status" value="1"/>
</dbReference>
<feature type="compositionally biased region" description="Basic and acidic residues" evidence="1">
    <location>
        <begin position="56"/>
        <end position="74"/>
    </location>
</feature>
<dbReference type="InterPro" id="IPR050923">
    <property type="entry name" value="Cell_Proc_Reg/RNA_Proc"/>
</dbReference>
<evidence type="ECO:0000313" key="4">
    <source>
        <dbReference type="Proteomes" id="UP001295684"/>
    </source>
</evidence>
<name>A0AAD2D3U9_EUPCR</name>
<dbReference type="SUPFAM" id="SSF49879">
    <property type="entry name" value="SMAD/FHA domain"/>
    <property type="match status" value="1"/>
</dbReference>
<dbReference type="EMBL" id="CAMPGE010020220">
    <property type="protein sequence ID" value="CAI2378488.1"/>
    <property type="molecule type" value="Genomic_DNA"/>
</dbReference>
<keyword evidence="4" id="KW-1185">Reference proteome</keyword>
<dbReference type="Proteomes" id="UP001295684">
    <property type="component" value="Unassembled WGS sequence"/>
</dbReference>
<feature type="region of interest" description="Disordered" evidence="1">
    <location>
        <begin position="86"/>
        <end position="108"/>
    </location>
</feature>
<dbReference type="SMART" id="SM00240">
    <property type="entry name" value="FHA"/>
    <property type="match status" value="1"/>
</dbReference>
<feature type="compositionally biased region" description="Basic and acidic residues" evidence="1">
    <location>
        <begin position="1"/>
        <end position="13"/>
    </location>
</feature>
<dbReference type="Pfam" id="PF00498">
    <property type="entry name" value="FHA"/>
    <property type="match status" value="1"/>
</dbReference>
<accession>A0AAD2D3U9</accession>
<feature type="region of interest" description="Disordered" evidence="1">
    <location>
        <begin position="1"/>
        <end position="74"/>
    </location>
</feature>
<dbReference type="InterPro" id="IPR008984">
    <property type="entry name" value="SMAD_FHA_dom_sf"/>
</dbReference>
<reference evidence="3" key="1">
    <citation type="submission" date="2023-07" db="EMBL/GenBank/DDBJ databases">
        <authorList>
            <consortium name="AG Swart"/>
            <person name="Singh M."/>
            <person name="Singh A."/>
            <person name="Seah K."/>
            <person name="Emmerich C."/>
        </authorList>
    </citation>
    <scope>NUCLEOTIDE SEQUENCE</scope>
    <source>
        <strain evidence="3">DP1</strain>
    </source>
</reference>
<dbReference type="PANTHER" id="PTHR23308">
    <property type="entry name" value="NUCLEAR INHIBITOR OF PROTEIN PHOSPHATASE-1"/>
    <property type="match status" value="1"/>
</dbReference>
<evidence type="ECO:0000313" key="3">
    <source>
        <dbReference type="EMBL" id="CAI2378488.1"/>
    </source>
</evidence>